<keyword evidence="1" id="KW-1133">Transmembrane helix</keyword>
<dbReference type="OrthoDB" id="507354at2"/>
<keyword evidence="1" id="KW-0472">Membrane</keyword>
<evidence type="ECO:0000313" key="3">
    <source>
        <dbReference type="Proteomes" id="UP000271624"/>
    </source>
</evidence>
<reference evidence="2" key="2">
    <citation type="journal article" date="2019" name="Genome Biol. Evol.">
        <title>Day and night: Metabolic profiles and evolutionary relationships of six axenic non-marine cyanobacteria.</title>
        <authorList>
            <person name="Will S.E."/>
            <person name="Henke P."/>
            <person name="Boedeker C."/>
            <person name="Huang S."/>
            <person name="Brinkmann H."/>
            <person name="Rohde M."/>
            <person name="Jarek M."/>
            <person name="Friedl T."/>
            <person name="Seufert S."/>
            <person name="Schumacher M."/>
            <person name="Overmann J."/>
            <person name="Neumann-Schaal M."/>
            <person name="Petersen J."/>
        </authorList>
    </citation>
    <scope>NUCLEOTIDE SEQUENCE [LARGE SCALE GENOMIC DNA]</scope>
    <source>
        <strain evidence="2">PCC 7102</strain>
    </source>
</reference>
<dbReference type="Proteomes" id="UP000271624">
    <property type="component" value="Unassembled WGS sequence"/>
</dbReference>
<sequence length="241" mass="27593">MLENSYLVWEGASLIDASPIFLVLTGFVYPTPNRRTGRLLQSWILQQEFLPTYAAKQGFDTGICGTCTLKMSQTGSCYVQLGYLNNIYRKYIAGTYPKFGAKEIGIIERYRYPIRIGSYGDPTAVPFDVWEPIILASNKWTGYSHFWSHCDERWKKYLMASVQTSSEAKQAQHQGWRTFRIIAPDAPLSNNEILCRNAEDDRTRCEDCFLCDGSSSKPNIADRVHGLNWKVSNFVKYVNQH</sequence>
<comment type="caution">
    <text evidence="2">The sequence shown here is derived from an EMBL/GenBank/DDBJ whole genome shotgun (WGS) entry which is preliminary data.</text>
</comment>
<keyword evidence="1" id="KW-0812">Transmembrane</keyword>
<keyword evidence="3" id="KW-1185">Reference proteome</keyword>
<dbReference type="AlphaFoldDB" id="A0A433VCL1"/>
<reference evidence="2" key="1">
    <citation type="submission" date="2018-12" db="EMBL/GenBank/DDBJ databases">
        <authorList>
            <person name="Will S."/>
            <person name="Neumann-Schaal M."/>
            <person name="Henke P."/>
        </authorList>
    </citation>
    <scope>NUCLEOTIDE SEQUENCE</scope>
    <source>
        <strain evidence="2">PCC 7102</strain>
    </source>
</reference>
<organism evidence="2 3">
    <name type="scientific">Dulcicalothrix desertica PCC 7102</name>
    <dbReference type="NCBI Taxonomy" id="232991"/>
    <lineage>
        <taxon>Bacteria</taxon>
        <taxon>Bacillati</taxon>
        <taxon>Cyanobacteriota</taxon>
        <taxon>Cyanophyceae</taxon>
        <taxon>Nostocales</taxon>
        <taxon>Calotrichaceae</taxon>
        <taxon>Dulcicalothrix</taxon>
    </lineage>
</organism>
<evidence type="ECO:0000256" key="1">
    <source>
        <dbReference type="SAM" id="Phobius"/>
    </source>
</evidence>
<evidence type="ECO:0000313" key="2">
    <source>
        <dbReference type="EMBL" id="RUT03846.1"/>
    </source>
</evidence>
<accession>A0A433VCL1</accession>
<gene>
    <name evidence="2" type="ORF">DSM106972_047600</name>
</gene>
<proteinExistence type="predicted"/>
<name>A0A433VCL1_9CYAN</name>
<dbReference type="EMBL" id="RSCL01000012">
    <property type="protein sequence ID" value="RUT03846.1"/>
    <property type="molecule type" value="Genomic_DNA"/>
</dbReference>
<protein>
    <submittedName>
        <fullName evidence="2">Uncharacterized protein</fullName>
    </submittedName>
</protein>
<dbReference type="RefSeq" id="WP_127083124.1">
    <property type="nucleotide sequence ID" value="NZ_RSCL01000012.1"/>
</dbReference>
<feature type="transmembrane region" description="Helical" evidence="1">
    <location>
        <begin position="6"/>
        <end position="29"/>
    </location>
</feature>